<evidence type="ECO:0000313" key="2">
    <source>
        <dbReference type="EMBL" id="SVD58099.1"/>
    </source>
</evidence>
<gene>
    <name evidence="2" type="ORF">METZ01_LOCUS410953</name>
</gene>
<keyword evidence="1" id="KW-0812">Transmembrane</keyword>
<keyword evidence="1" id="KW-0472">Membrane</keyword>
<dbReference type="AlphaFoldDB" id="A0A382WHH4"/>
<protein>
    <recommendedName>
        <fullName evidence="3">Zinc-finger domain-containing protein</fullName>
    </recommendedName>
</protein>
<reference evidence="2" key="1">
    <citation type="submission" date="2018-05" db="EMBL/GenBank/DDBJ databases">
        <authorList>
            <person name="Lanie J.A."/>
            <person name="Ng W.-L."/>
            <person name="Kazmierczak K.M."/>
            <person name="Andrzejewski T.M."/>
            <person name="Davidsen T.M."/>
            <person name="Wayne K.J."/>
            <person name="Tettelin H."/>
            <person name="Glass J.I."/>
            <person name="Rusch D."/>
            <person name="Podicherti R."/>
            <person name="Tsui H.-C.T."/>
            <person name="Winkler M.E."/>
        </authorList>
    </citation>
    <scope>NUCLEOTIDE SEQUENCE</scope>
</reference>
<proteinExistence type="predicted"/>
<organism evidence="2">
    <name type="scientific">marine metagenome</name>
    <dbReference type="NCBI Taxonomy" id="408172"/>
    <lineage>
        <taxon>unclassified sequences</taxon>
        <taxon>metagenomes</taxon>
        <taxon>ecological metagenomes</taxon>
    </lineage>
</organism>
<sequence length="162" mass="17865">PDERTQSHMEHCGECRRHHQSQQSLVSLLEHSTQTPESPAFLRPRIMNAITEVHTEPVHPIFALPVWVPIAACAVIAFFLVPRTSQDPALPPDKEVAAKAAPANFSAPPMELAKMDVGIALKQANQTISSPYDKEIKKLQKDLRSAGKALRGLPLMHLASNR</sequence>
<accession>A0A382WHH4</accession>
<name>A0A382WHH4_9ZZZZ</name>
<feature type="transmembrane region" description="Helical" evidence="1">
    <location>
        <begin position="61"/>
        <end position="81"/>
    </location>
</feature>
<evidence type="ECO:0008006" key="3">
    <source>
        <dbReference type="Google" id="ProtNLM"/>
    </source>
</evidence>
<evidence type="ECO:0000256" key="1">
    <source>
        <dbReference type="SAM" id="Phobius"/>
    </source>
</evidence>
<keyword evidence="1" id="KW-1133">Transmembrane helix</keyword>
<dbReference type="EMBL" id="UINC01159808">
    <property type="protein sequence ID" value="SVD58099.1"/>
    <property type="molecule type" value="Genomic_DNA"/>
</dbReference>
<feature type="non-terminal residue" evidence="2">
    <location>
        <position position="1"/>
    </location>
</feature>